<dbReference type="HAMAP" id="MF_01693">
    <property type="entry name" value="BioF_aminotrans_2"/>
    <property type="match status" value="1"/>
</dbReference>
<dbReference type="NCBIfam" id="TIGR00858">
    <property type="entry name" value="bioF"/>
    <property type="match status" value="1"/>
</dbReference>
<dbReference type="InterPro" id="IPR050087">
    <property type="entry name" value="AON_synthase_class-II"/>
</dbReference>
<evidence type="ECO:0000256" key="1">
    <source>
        <dbReference type="ARBA" id="ARBA00001933"/>
    </source>
</evidence>
<name>A0A557QLZ2_9RHOO</name>
<evidence type="ECO:0000256" key="4">
    <source>
        <dbReference type="ARBA" id="ARBA00022679"/>
    </source>
</evidence>
<feature type="binding site" evidence="8">
    <location>
        <position position="235"/>
    </location>
    <ligand>
        <name>pyridoxal 5'-phosphate</name>
        <dbReference type="ChEBI" id="CHEBI:597326"/>
    </ligand>
</feature>
<feature type="domain" description="Aminotransferase class I/classII large" evidence="10">
    <location>
        <begin position="40"/>
        <end position="378"/>
    </location>
</feature>
<evidence type="ECO:0000259" key="10">
    <source>
        <dbReference type="Pfam" id="PF00155"/>
    </source>
</evidence>
<dbReference type="InterPro" id="IPR015424">
    <property type="entry name" value="PyrdxlP-dep_Trfase"/>
</dbReference>
<reference evidence="11 12" key="1">
    <citation type="submission" date="2019-07" db="EMBL/GenBank/DDBJ databases">
        <title>The pathways for chlorine oxyanion respiration interact through the shared metabolite chlorate.</title>
        <authorList>
            <person name="Barnum T.P."/>
            <person name="Cheng Y."/>
            <person name="Hill K.A."/>
            <person name="Lucas L.N."/>
            <person name="Carlson H.K."/>
            <person name="Coates J.D."/>
        </authorList>
    </citation>
    <scope>NUCLEOTIDE SEQUENCE [LARGE SCALE GENOMIC DNA]</scope>
    <source>
        <strain evidence="11 12">SFB-3</strain>
    </source>
</reference>
<keyword evidence="4 8" id="KW-0808">Transferase</keyword>
<evidence type="ECO:0000256" key="9">
    <source>
        <dbReference type="PIRSR" id="PIRSR604723-51"/>
    </source>
</evidence>
<keyword evidence="11" id="KW-0012">Acyltransferase</keyword>
<dbReference type="PANTHER" id="PTHR13693">
    <property type="entry name" value="CLASS II AMINOTRANSFERASE/8-AMINO-7-OXONONANOATE SYNTHASE"/>
    <property type="match status" value="1"/>
</dbReference>
<feature type="binding site" evidence="8">
    <location>
        <position position="133"/>
    </location>
    <ligand>
        <name>substrate</name>
    </ligand>
</feature>
<evidence type="ECO:0000256" key="8">
    <source>
        <dbReference type="HAMAP-Rule" id="MF_01693"/>
    </source>
</evidence>
<organism evidence="11 12">
    <name type="scientific">Denitromonas halophila</name>
    <dbReference type="NCBI Taxonomy" id="1629404"/>
    <lineage>
        <taxon>Bacteria</taxon>
        <taxon>Pseudomonadati</taxon>
        <taxon>Pseudomonadota</taxon>
        <taxon>Betaproteobacteria</taxon>
        <taxon>Rhodocyclales</taxon>
        <taxon>Zoogloeaceae</taxon>
        <taxon>Denitromonas</taxon>
    </lineage>
</organism>
<evidence type="ECO:0000256" key="3">
    <source>
        <dbReference type="ARBA" id="ARBA00011738"/>
    </source>
</evidence>
<dbReference type="GO" id="GO:0030170">
    <property type="term" value="F:pyridoxal phosphate binding"/>
    <property type="evidence" value="ECO:0007669"/>
    <property type="project" value="UniProtKB-UniRule"/>
</dbReference>
<comment type="subunit">
    <text evidence="3 8">Homodimer.</text>
</comment>
<comment type="cofactor">
    <cofactor evidence="1 8 9">
        <name>pyridoxal 5'-phosphate</name>
        <dbReference type="ChEBI" id="CHEBI:597326"/>
    </cofactor>
</comment>
<dbReference type="SUPFAM" id="SSF53383">
    <property type="entry name" value="PLP-dependent transferases"/>
    <property type="match status" value="1"/>
</dbReference>
<proteinExistence type="inferred from homology"/>
<keyword evidence="12" id="KW-1185">Reference proteome</keyword>
<comment type="catalytic activity">
    <reaction evidence="7 8">
        <text>6-carboxyhexanoyl-[ACP] + L-alanine + H(+) = (8S)-8-amino-7-oxononanoate + holo-[ACP] + CO2</text>
        <dbReference type="Rhea" id="RHEA:42288"/>
        <dbReference type="Rhea" id="RHEA-COMP:9685"/>
        <dbReference type="Rhea" id="RHEA-COMP:9955"/>
        <dbReference type="ChEBI" id="CHEBI:15378"/>
        <dbReference type="ChEBI" id="CHEBI:16526"/>
        <dbReference type="ChEBI" id="CHEBI:57972"/>
        <dbReference type="ChEBI" id="CHEBI:64479"/>
        <dbReference type="ChEBI" id="CHEBI:78846"/>
        <dbReference type="ChEBI" id="CHEBI:149468"/>
        <dbReference type="EC" id="2.3.1.47"/>
    </reaction>
</comment>
<protein>
    <recommendedName>
        <fullName evidence="8">8-amino-7-oxononanoate synthase</fullName>
        <shortName evidence="8">AONS</shortName>
        <ecNumber evidence="8">2.3.1.47</ecNumber>
    </recommendedName>
    <alternativeName>
        <fullName evidence="8">7-keto-8-amino-pelargonic acid synthase</fullName>
        <shortName evidence="8">7-KAP synthase</shortName>
        <shortName evidence="8">KAPA synthase</shortName>
    </alternativeName>
    <alternativeName>
        <fullName evidence="8">8-amino-7-ketopelargonate synthase</fullName>
    </alternativeName>
</protein>
<dbReference type="GO" id="GO:0008710">
    <property type="term" value="F:8-amino-7-oxononanoate synthase activity"/>
    <property type="evidence" value="ECO:0007669"/>
    <property type="project" value="UniProtKB-UniRule"/>
</dbReference>
<keyword evidence="5 8" id="KW-0093">Biotin biosynthesis</keyword>
<dbReference type="AlphaFoldDB" id="A0A557QLZ2"/>
<accession>A0A557QLZ2</accession>
<dbReference type="EC" id="2.3.1.47" evidence="8"/>
<feature type="modified residue" description="N6-(pyridoxal phosphate)lysine" evidence="8 9">
    <location>
        <position position="238"/>
    </location>
</feature>
<evidence type="ECO:0000313" key="11">
    <source>
        <dbReference type="EMBL" id="TVO53926.1"/>
    </source>
</evidence>
<evidence type="ECO:0000256" key="7">
    <source>
        <dbReference type="ARBA" id="ARBA00047715"/>
    </source>
</evidence>
<dbReference type="Gene3D" id="3.40.640.10">
    <property type="entry name" value="Type I PLP-dependent aspartate aminotransferase-like (Major domain)"/>
    <property type="match status" value="1"/>
</dbReference>
<dbReference type="UniPathway" id="UPA00078"/>
<evidence type="ECO:0000313" key="12">
    <source>
        <dbReference type="Proteomes" id="UP000319502"/>
    </source>
</evidence>
<dbReference type="PANTHER" id="PTHR13693:SF100">
    <property type="entry name" value="8-AMINO-7-OXONONANOATE SYNTHASE"/>
    <property type="match status" value="1"/>
</dbReference>
<dbReference type="OrthoDB" id="9807157at2"/>
<keyword evidence="6 8" id="KW-0663">Pyridoxal phosphate</keyword>
<feature type="binding site" evidence="8">
    <location>
        <position position="207"/>
    </location>
    <ligand>
        <name>pyridoxal 5'-phosphate</name>
        <dbReference type="ChEBI" id="CHEBI:597326"/>
    </ligand>
</feature>
<dbReference type="EMBL" id="VMNK01000014">
    <property type="protein sequence ID" value="TVO53926.1"/>
    <property type="molecule type" value="Genomic_DNA"/>
</dbReference>
<comment type="caution">
    <text evidence="11">The sequence shown here is derived from an EMBL/GenBank/DDBJ whole genome shotgun (WGS) entry which is preliminary data.</text>
</comment>
<feature type="binding site" evidence="8">
    <location>
        <position position="352"/>
    </location>
    <ligand>
        <name>substrate</name>
    </ligand>
</feature>
<evidence type="ECO:0000256" key="5">
    <source>
        <dbReference type="ARBA" id="ARBA00022756"/>
    </source>
</evidence>
<feature type="binding site" evidence="8">
    <location>
        <position position="179"/>
    </location>
    <ligand>
        <name>pyridoxal 5'-phosphate</name>
        <dbReference type="ChEBI" id="CHEBI:597326"/>
    </ligand>
</feature>
<evidence type="ECO:0000256" key="2">
    <source>
        <dbReference type="ARBA" id="ARBA00004746"/>
    </source>
</evidence>
<comment type="pathway">
    <text evidence="2 8">Cofactor biosynthesis; biotin biosynthesis.</text>
</comment>
<dbReference type="InterPro" id="IPR004839">
    <property type="entry name" value="Aminotransferase_I/II_large"/>
</dbReference>
<sequence length="387" mass="41224">MSLLEHLRGELADRESRALIRRRRTLETPCGPHAVVDGREMLSFCSNDYLGLAAHPALAAAIAEGVARWGGGSGASHLVSGHYSVHERLEARLANFTGCERALVFSTGYMVNMGVAAALVGRGDAIFADRLNHASLVDGALLSRAEHHRYAHGDTEALARLLTNSTARRKLIITDSVFSMDGDIAPLTELLALAEAHDAWLLVDDAHGFGVLGPQGRGALAAAGLAHWRLLVVGTLGKAAGLSGAFVAGHADVVEWLMQTMRTYIFTTGSPPALAHALLTAIDLIEHGDALRARLVAHQQQLRGALPLRRWQLMPSSTPIQPIKIGDNAAALGAATALWDAGQWVPAIRPPTVPPGTARLRISLSAAHTPDDITRLTDNLLRIEALQ</sequence>
<dbReference type="Pfam" id="PF00155">
    <property type="entry name" value="Aminotran_1_2"/>
    <property type="match status" value="1"/>
</dbReference>
<dbReference type="InterPro" id="IPR022834">
    <property type="entry name" value="AONS_Proteobacteria"/>
</dbReference>
<dbReference type="InterPro" id="IPR004723">
    <property type="entry name" value="AONS_Archaea/Proteobacteria"/>
</dbReference>
<gene>
    <name evidence="8 11" type="primary">bioF</name>
    <name evidence="11" type="ORF">FHP91_14155</name>
</gene>
<comment type="similarity">
    <text evidence="8">Belongs to the class-II pyridoxal-phosphate-dependent aminotransferase family. BioF subfamily.</text>
</comment>
<feature type="binding site" evidence="8">
    <location>
        <begin position="108"/>
        <end position="109"/>
    </location>
    <ligand>
        <name>pyridoxal 5'-phosphate</name>
        <dbReference type="ChEBI" id="CHEBI:597326"/>
    </ligand>
</feature>
<comment type="function">
    <text evidence="8">Catalyzes the decarboxylative condensation of pimeloyl-[acyl-carrier protein] and L-alanine to produce 8-amino-7-oxononanoate (AON), [acyl-carrier protein], and carbon dioxide.</text>
</comment>
<dbReference type="Gene3D" id="3.90.1150.10">
    <property type="entry name" value="Aspartate Aminotransferase, domain 1"/>
    <property type="match status" value="1"/>
</dbReference>
<feature type="binding site" evidence="8">
    <location>
        <position position="21"/>
    </location>
    <ligand>
        <name>substrate</name>
    </ligand>
</feature>
<dbReference type="Proteomes" id="UP000319502">
    <property type="component" value="Unassembled WGS sequence"/>
</dbReference>
<dbReference type="InterPro" id="IPR015422">
    <property type="entry name" value="PyrdxlP-dep_Trfase_small"/>
</dbReference>
<dbReference type="GO" id="GO:0009102">
    <property type="term" value="P:biotin biosynthetic process"/>
    <property type="evidence" value="ECO:0007669"/>
    <property type="project" value="UniProtKB-UniRule"/>
</dbReference>
<dbReference type="InterPro" id="IPR015421">
    <property type="entry name" value="PyrdxlP-dep_Trfase_major"/>
</dbReference>
<evidence type="ECO:0000256" key="6">
    <source>
        <dbReference type="ARBA" id="ARBA00022898"/>
    </source>
</evidence>